<evidence type="ECO:0000313" key="2">
    <source>
        <dbReference type="Proteomes" id="UP000253324"/>
    </source>
</evidence>
<protein>
    <submittedName>
        <fullName evidence="1">Uncharacterized protein</fullName>
    </submittedName>
</protein>
<dbReference type="Proteomes" id="UP000253324">
    <property type="component" value="Unassembled WGS sequence"/>
</dbReference>
<dbReference type="EMBL" id="QPJM01000023">
    <property type="protein sequence ID" value="RCW78622.1"/>
    <property type="molecule type" value="Genomic_DNA"/>
</dbReference>
<proteinExistence type="predicted"/>
<reference evidence="1 2" key="1">
    <citation type="submission" date="2018-07" db="EMBL/GenBank/DDBJ databases">
        <title>Genomic Encyclopedia of Type Strains, Phase III (KMG-III): the genomes of soil and plant-associated and newly described type strains.</title>
        <authorList>
            <person name="Whitman W."/>
        </authorList>
    </citation>
    <scope>NUCLEOTIDE SEQUENCE [LARGE SCALE GENOMIC DNA]</scope>
    <source>
        <strain evidence="1 2">31-25a</strain>
    </source>
</reference>
<organism evidence="1 2">
    <name type="scientific">Phyllobacterium bourgognense</name>
    <dbReference type="NCBI Taxonomy" id="314236"/>
    <lineage>
        <taxon>Bacteria</taxon>
        <taxon>Pseudomonadati</taxon>
        <taxon>Pseudomonadota</taxon>
        <taxon>Alphaproteobacteria</taxon>
        <taxon>Hyphomicrobiales</taxon>
        <taxon>Phyllobacteriaceae</taxon>
        <taxon>Phyllobacterium</taxon>
    </lineage>
</organism>
<evidence type="ECO:0000313" key="1">
    <source>
        <dbReference type="EMBL" id="RCW78622.1"/>
    </source>
</evidence>
<dbReference type="AlphaFoldDB" id="A0A368YEJ0"/>
<dbReference type="RefSeq" id="WP_245426550.1">
    <property type="nucleotide sequence ID" value="NZ_QPJM01000023.1"/>
</dbReference>
<comment type="caution">
    <text evidence="1">The sequence shown here is derived from an EMBL/GenBank/DDBJ whole genome shotgun (WGS) entry which is preliminary data.</text>
</comment>
<keyword evidence="2" id="KW-1185">Reference proteome</keyword>
<accession>A0A368YEJ0</accession>
<gene>
    <name evidence="1" type="ORF">C7476_12351</name>
</gene>
<sequence length="104" mass="11220">MIVRLGPEAVIRVDTANGPGMKCVMISPTRLIVVVAFSRVDNGQLVPAYDPMQFDTPEDATRMARYLAVECAGVLAWVRDAQPEAGGYGPPTILFQSGDVPELE</sequence>
<name>A0A368YEJ0_9HYPH</name>